<keyword evidence="2" id="KW-1185">Reference proteome</keyword>
<dbReference type="RefSeq" id="WP_135589590.1">
    <property type="nucleotide sequence ID" value="NZ_RQEP01000019.1"/>
</dbReference>
<reference evidence="1" key="1">
    <citation type="journal article" date="2019" name="PLoS Negl. Trop. Dis.">
        <title>Revisiting the worldwide diversity of Leptospira species in the environment.</title>
        <authorList>
            <person name="Vincent A.T."/>
            <person name="Schiettekatte O."/>
            <person name="Bourhy P."/>
            <person name="Veyrier F.J."/>
            <person name="Picardeau M."/>
        </authorList>
    </citation>
    <scope>NUCLEOTIDE SEQUENCE [LARGE SCALE GENOMIC DNA]</scope>
    <source>
        <strain evidence="1">SSS9</strain>
    </source>
</reference>
<organism evidence="1 2">
    <name type="scientific">Leptospira semungkisensis</name>
    <dbReference type="NCBI Taxonomy" id="2484985"/>
    <lineage>
        <taxon>Bacteria</taxon>
        <taxon>Pseudomonadati</taxon>
        <taxon>Spirochaetota</taxon>
        <taxon>Spirochaetia</taxon>
        <taxon>Leptospirales</taxon>
        <taxon>Leptospiraceae</taxon>
        <taxon>Leptospira</taxon>
    </lineage>
</organism>
<gene>
    <name evidence="1" type="ORF">EHO59_16725</name>
</gene>
<sequence>MNLILPNKLKLIFNLRTRSLRIPAIAFLLFVFLLKCNSAKALNIDASSSVIGALLSDGNVGLFSGTGKASVKVTVTGYQNLVSSPISLTLTNTTTSATQDLSVSDNGTFSFTDGLDHGNSYSITLNDYTKGQSCSLTGDTGTAGSSSPALIDCERTLVVATVVTCCSSSGPPIVLYPINHKTSPFTIGTSVPISTSATYIQLDMVWNGNKYFVVWTSAGDSVSGQFYDIALNPIGSSFPIYAGGGTTIRSLAAEYNSHSDEFAISLSDTTPAVKYVRLNSVGTVLNSNTVEALGTAVDFGNLDLVWDGVRYIVAFEEHNHLDVSNHLAIFSFTTGAASLVNRATLSTGIGMVTPSNGAFNGVIGVAFPNLLRTATDTWLFYNQTNSSDQLTVTDASLFEWKNFVGSPTKIKEDLNPFACPPQTDAANGLEFYVPHAVNLGNEILLNYELHCEEALSSPFLFDNIFHMPINPTNGAAGTSSLYSVSTGHNQSYGASITCRKDKCYTSMGAFINNFYLLDPAFNGTPGSFFPISSANQAFTTVIR</sequence>
<evidence type="ECO:0000313" key="2">
    <source>
        <dbReference type="Proteomes" id="UP000297453"/>
    </source>
</evidence>
<accession>A0A4R9FLP6</accession>
<comment type="caution">
    <text evidence="1">The sequence shown here is derived from an EMBL/GenBank/DDBJ whole genome shotgun (WGS) entry which is preliminary data.</text>
</comment>
<proteinExistence type="predicted"/>
<protein>
    <submittedName>
        <fullName evidence="1">Uncharacterized protein</fullName>
    </submittedName>
</protein>
<dbReference type="Proteomes" id="UP000297453">
    <property type="component" value="Unassembled WGS sequence"/>
</dbReference>
<evidence type="ECO:0000313" key="1">
    <source>
        <dbReference type="EMBL" id="TGJ99497.1"/>
    </source>
</evidence>
<name>A0A4R9FLP6_9LEPT</name>
<dbReference type="AlphaFoldDB" id="A0A4R9FLP6"/>
<dbReference type="OrthoDB" id="313543at2"/>
<dbReference type="EMBL" id="RQEP01000019">
    <property type="protein sequence ID" value="TGJ99497.1"/>
    <property type="molecule type" value="Genomic_DNA"/>
</dbReference>